<evidence type="ECO:0000313" key="3">
    <source>
        <dbReference type="Proteomes" id="UP000466554"/>
    </source>
</evidence>
<feature type="transmembrane region" description="Helical" evidence="1">
    <location>
        <begin position="71"/>
        <end position="91"/>
    </location>
</feature>
<dbReference type="Proteomes" id="UP000466554">
    <property type="component" value="Chromosome"/>
</dbReference>
<accession>A0A7I7TZQ9</accession>
<gene>
    <name evidence="2" type="ORF">MPRF_14030</name>
</gene>
<proteinExistence type="predicted"/>
<evidence type="ECO:0000313" key="2">
    <source>
        <dbReference type="EMBL" id="BBY74504.1"/>
    </source>
</evidence>
<dbReference type="RefSeq" id="WP_104864446.1">
    <property type="nucleotide sequence ID" value="NZ_AP022598.1"/>
</dbReference>
<evidence type="ECO:0008006" key="4">
    <source>
        <dbReference type="Google" id="ProtNLM"/>
    </source>
</evidence>
<dbReference type="EMBL" id="AP022598">
    <property type="protein sequence ID" value="BBY74504.1"/>
    <property type="molecule type" value="Genomic_DNA"/>
</dbReference>
<organism evidence="2 3">
    <name type="scientific">Mycolicibacterium parafortuitum</name>
    <name type="common">Mycobacterium parafortuitum</name>
    <dbReference type="NCBI Taxonomy" id="39692"/>
    <lineage>
        <taxon>Bacteria</taxon>
        <taxon>Bacillati</taxon>
        <taxon>Actinomycetota</taxon>
        <taxon>Actinomycetes</taxon>
        <taxon>Mycobacteriales</taxon>
        <taxon>Mycobacteriaceae</taxon>
        <taxon>Mycolicibacterium</taxon>
    </lineage>
</organism>
<evidence type="ECO:0000256" key="1">
    <source>
        <dbReference type="SAM" id="Phobius"/>
    </source>
</evidence>
<protein>
    <recommendedName>
        <fullName evidence="4">Anti-sigma-M factor RsmA</fullName>
    </recommendedName>
</protein>
<keyword evidence="1" id="KW-0812">Transmembrane</keyword>
<reference evidence="2 3" key="1">
    <citation type="journal article" date="2019" name="Emerg. Microbes Infect.">
        <title>Comprehensive subspecies identification of 175 nontuberculous mycobacteria species based on 7547 genomic profiles.</title>
        <authorList>
            <person name="Matsumoto Y."/>
            <person name="Kinjo T."/>
            <person name="Motooka D."/>
            <person name="Nabeya D."/>
            <person name="Jung N."/>
            <person name="Uechi K."/>
            <person name="Horii T."/>
            <person name="Iida T."/>
            <person name="Fujita J."/>
            <person name="Nakamura S."/>
        </authorList>
    </citation>
    <scope>NUCLEOTIDE SEQUENCE [LARGE SCALE GENOMIC DNA]</scope>
    <source>
        <strain evidence="2 3">JCM 6367</strain>
    </source>
</reference>
<dbReference type="AlphaFoldDB" id="A0A7I7TZQ9"/>
<name>A0A7I7TZQ9_MYCPF</name>
<keyword evidence="1" id="KW-0472">Membrane</keyword>
<keyword evidence="1" id="KW-1133">Transmembrane helix</keyword>
<sequence length="209" mass="21169">MSSGTGEAPEFDSATDARVRRELAELGNDTGDPGAGPDIPPEVSARIGAALRAAGGTHTVTRPALTRTQRIALALGIIAAAVATVIGARMLTHDPAPVFPPGPTASQITVGTGHRPTFPLSEAELRTRLEVPADLGPLADARRRTACLGALGYPAGTDVLGGTQLEVLGRPAVVILIAGARPGEVTAVAVERGCSAVDSGMLAQTTFGR</sequence>